<evidence type="ECO:0000259" key="7">
    <source>
        <dbReference type="Pfam" id="PF00052"/>
    </source>
</evidence>
<evidence type="ECO:0000313" key="9">
    <source>
        <dbReference type="EnsemblProtists" id="EKX44298"/>
    </source>
</evidence>
<dbReference type="KEGG" id="gtt:GUITHDRAFT_109753"/>
<dbReference type="InterPro" id="IPR000034">
    <property type="entry name" value="Laminin_IV"/>
</dbReference>
<feature type="region of interest" description="Disordered" evidence="5">
    <location>
        <begin position="246"/>
        <end position="267"/>
    </location>
</feature>
<dbReference type="Proteomes" id="UP000011087">
    <property type="component" value="Unassembled WGS sequence"/>
</dbReference>
<gene>
    <name evidence="8" type="ORF">GUITHDRAFT_109753</name>
</gene>
<keyword evidence="4" id="KW-0325">Glycoprotein</keyword>
<evidence type="ECO:0000256" key="4">
    <source>
        <dbReference type="ARBA" id="ARBA00023180"/>
    </source>
</evidence>
<protein>
    <recommendedName>
        <fullName evidence="7">Laminin IV type A domain-containing protein</fullName>
    </recommendedName>
</protein>
<name>L1J6Z1_GUITC</name>
<sequence>MLGGRIILMQVSPCLVALLLSIALIAHSSAGLEKPLRSQHEDSFTVDSHQTRNGHRVNFYKGCQGWTISGGKNMTGPFLCHGLLCAQDFGDLVWYWTAPENFTRLLNESYGGMLRVRSGFFEIQRSEMEKFSGNGRESDVAIRGASGACIFAFQVQTYGEYLLDRSLPLDERYEWKDEEGAIVSPYVIGETLRGAVELRIRGGYYPGDEIAFLQSVEILLPIEPAAPEALEQARIDEDSPRVEITAAASSDERQAAAGEIGGGRASASSNFVVDARTSTQATSFAVAGRASSSEEPKVARKQKKSAEETQLQAQGNELKRMGGEAERRRQGLTTRERAEAARLSTADSQLPPHICGDRRSSSFPAELERFSEERRLLLLDCIVGTASSFALTNSSLLHSMEGRVETIPLDSISSLTTNSEGKIILLGRWEEEEEEEEPETLLTGPHISTFNIVSMANFLERVHEAIMFS</sequence>
<dbReference type="PaxDb" id="55529-EKX44298"/>
<feature type="signal peptide" evidence="6">
    <location>
        <begin position="1"/>
        <end position="30"/>
    </location>
</feature>
<reference evidence="9" key="3">
    <citation type="submission" date="2015-06" db="UniProtKB">
        <authorList>
            <consortium name="EnsemblProtists"/>
        </authorList>
    </citation>
    <scope>IDENTIFICATION</scope>
</reference>
<organism evidence="8">
    <name type="scientific">Guillardia theta (strain CCMP2712)</name>
    <name type="common">Cryptophyte</name>
    <dbReference type="NCBI Taxonomy" id="905079"/>
    <lineage>
        <taxon>Eukaryota</taxon>
        <taxon>Cryptophyceae</taxon>
        <taxon>Pyrenomonadales</taxon>
        <taxon>Geminigeraceae</taxon>
        <taxon>Guillardia</taxon>
    </lineage>
</organism>
<keyword evidence="1 6" id="KW-0732">Signal</keyword>
<feature type="region of interest" description="Disordered" evidence="5">
    <location>
        <begin position="284"/>
        <end position="358"/>
    </location>
</feature>
<dbReference type="HOGENOM" id="CLU_583242_0_0_1"/>
<keyword evidence="2" id="KW-0677">Repeat</keyword>
<feature type="compositionally biased region" description="Basic and acidic residues" evidence="5">
    <location>
        <begin position="317"/>
        <end position="340"/>
    </location>
</feature>
<evidence type="ECO:0000256" key="3">
    <source>
        <dbReference type="ARBA" id="ARBA00023157"/>
    </source>
</evidence>
<accession>L1J6Z1</accession>
<dbReference type="GeneID" id="17300902"/>
<evidence type="ECO:0000313" key="10">
    <source>
        <dbReference type="Proteomes" id="UP000011087"/>
    </source>
</evidence>
<evidence type="ECO:0000256" key="6">
    <source>
        <dbReference type="SAM" id="SignalP"/>
    </source>
</evidence>
<feature type="chain" id="PRO_5008770975" description="Laminin IV type A domain-containing protein" evidence="6">
    <location>
        <begin position="31"/>
        <end position="469"/>
    </location>
</feature>
<evidence type="ECO:0000256" key="1">
    <source>
        <dbReference type="ARBA" id="ARBA00022729"/>
    </source>
</evidence>
<dbReference type="RefSeq" id="XP_005831278.1">
    <property type="nucleotide sequence ID" value="XM_005831221.1"/>
</dbReference>
<dbReference type="AlphaFoldDB" id="L1J6Z1"/>
<feature type="domain" description="Laminin IV type A" evidence="7">
    <location>
        <begin position="95"/>
        <end position="217"/>
    </location>
</feature>
<evidence type="ECO:0000256" key="5">
    <source>
        <dbReference type="SAM" id="MobiDB-lite"/>
    </source>
</evidence>
<keyword evidence="10" id="KW-1185">Reference proteome</keyword>
<reference evidence="8 10" key="1">
    <citation type="journal article" date="2012" name="Nature">
        <title>Algal genomes reveal evolutionary mosaicism and the fate of nucleomorphs.</title>
        <authorList>
            <consortium name="DOE Joint Genome Institute"/>
            <person name="Curtis B.A."/>
            <person name="Tanifuji G."/>
            <person name="Burki F."/>
            <person name="Gruber A."/>
            <person name="Irimia M."/>
            <person name="Maruyama S."/>
            <person name="Arias M.C."/>
            <person name="Ball S.G."/>
            <person name="Gile G.H."/>
            <person name="Hirakawa Y."/>
            <person name="Hopkins J.F."/>
            <person name="Kuo A."/>
            <person name="Rensing S.A."/>
            <person name="Schmutz J."/>
            <person name="Symeonidi A."/>
            <person name="Elias M."/>
            <person name="Eveleigh R.J."/>
            <person name="Herman E.K."/>
            <person name="Klute M.J."/>
            <person name="Nakayama T."/>
            <person name="Obornik M."/>
            <person name="Reyes-Prieto A."/>
            <person name="Armbrust E.V."/>
            <person name="Aves S.J."/>
            <person name="Beiko R.G."/>
            <person name="Coutinho P."/>
            <person name="Dacks J.B."/>
            <person name="Durnford D.G."/>
            <person name="Fast N.M."/>
            <person name="Green B.R."/>
            <person name="Grisdale C.J."/>
            <person name="Hempel F."/>
            <person name="Henrissat B."/>
            <person name="Hoppner M.P."/>
            <person name="Ishida K."/>
            <person name="Kim E."/>
            <person name="Koreny L."/>
            <person name="Kroth P.G."/>
            <person name="Liu Y."/>
            <person name="Malik S.B."/>
            <person name="Maier U.G."/>
            <person name="McRose D."/>
            <person name="Mock T."/>
            <person name="Neilson J.A."/>
            <person name="Onodera N.T."/>
            <person name="Poole A.M."/>
            <person name="Pritham E.J."/>
            <person name="Richards T.A."/>
            <person name="Rocap G."/>
            <person name="Roy S.W."/>
            <person name="Sarai C."/>
            <person name="Schaack S."/>
            <person name="Shirato S."/>
            <person name="Slamovits C.H."/>
            <person name="Spencer D.F."/>
            <person name="Suzuki S."/>
            <person name="Worden A.Z."/>
            <person name="Zauner S."/>
            <person name="Barry K."/>
            <person name="Bell C."/>
            <person name="Bharti A.K."/>
            <person name="Crow J.A."/>
            <person name="Grimwood J."/>
            <person name="Kramer R."/>
            <person name="Lindquist E."/>
            <person name="Lucas S."/>
            <person name="Salamov A."/>
            <person name="McFadden G.I."/>
            <person name="Lane C.E."/>
            <person name="Keeling P.J."/>
            <person name="Gray M.W."/>
            <person name="Grigoriev I.V."/>
            <person name="Archibald J.M."/>
        </authorList>
    </citation>
    <scope>NUCLEOTIDE SEQUENCE</scope>
    <source>
        <strain evidence="8 10">CCMP2712</strain>
    </source>
</reference>
<evidence type="ECO:0000256" key="2">
    <source>
        <dbReference type="ARBA" id="ARBA00022737"/>
    </source>
</evidence>
<proteinExistence type="predicted"/>
<keyword evidence="3" id="KW-1015">Disulfide bond</keyword>
<reference evidence="10" key="2">
    <citation type="submission" date="2012-11" db="EMBL/GenBank/DDBJ databases">
        <authorList>
            <person name="Kuo A."/>
            <person name="Curtis B.A."/>
            <person name="Tanifuji G."/>
            <person name="Burki F."/>
            <person name="Gruber A."/>
            <person name="Irimia M."/>
            <person name="Maruyama S."/>
            <person name="Arias M.C."/>
            <person name="Ball S.G."/>
            <person name="Gile G.H."/>
            <person name="Hirakawa Y."/>
            <person name="Hopkins J.F."/>
            <person name="Rensing S.A."/>
            <person name="Schmutz J."/>
            <person name="Symeonidi A."/>
            <person name="Elias M."/>
            <person name="Eveleigh R.J."/>
            <person name="Herman E.K."/>
            <person name="Klute M.J."/>
            <person name="Nakayama T."/>
            <person name="Obornik M."/>
            <person name="Reyes-Prieto A."/>
            <person name="Armbrust E.V."/>
            <person name="Aves S.J."/>
            <person name="Beiko R.G."/>
            <person name="Coutinho P."/>
            <person name="Dacks J.B."/>
            <person name="Durnford D.G."/>
            <person name="Fast N.M."/>
            <person name="Green B.R."/>
            <person name="Grisdale C."/>
            <person name="Hempe F."/>
            <person name="Henrissat B."/>
            <person name="Hoppner M.P."/>
            <person name="Ishida K.-I."/>
            <person name="Kim E."/>
            <person name="Koreny L."/>
            <person name="Kroth P.G."/>
            <person name="Liu Y."/>
            <person name="Malik S.-B."/>
            <person name="Maier U.G."/>
            <person name="McRose D."/>
            <person name="Mock T."/>
            <person name="Neilson J.A."/>
            <person name="Onodera N.T."/>
            <person name="Poole A.M."/>
            <person name="Pritham E.J."/>
            <person name="Richards T.A."/>
            <person name="Rocap G."/>
            <person name="Roy S.W."/>
            <person name="Sarai C."/>
            <person name="Schaack S."/>
            <person name="Shirato S."/>
            <person name="Slamovits C.H."/>
            <person name="Spencer D.F."/>
            <person name="Suzuki S."/>
            <person name="Worden A.Z."/>
            <person name="Zauner S."/>
            <person name="Barry K."/>
            <person name="Bell C."/>
            <person name="Bharti A.K."/>
            <person name="Crow J.A."/>
            <person name="Grimwood J."/>
            <person name="Kramer R."/>
            <person name="Lindquist E."/>
            <person name="Lucas S."/>
            <person name="Salamov A."/>
            <person name="McFadden G.I."/>
            <person name="Lane C.E."/>
            <person name="Keeling P.J."/>
            <person name="Gray M.W."/>
            <person name="Grigoriev I.V."/>
            <person name="Archibald J.M."/>
        </authorList>
    </citation>
    <scope>NUCLEOTIDE SEQUENCE</scope>
    <source>
        <strain evidence="10">CCMP2712</strain>
    </source>
</reference>
<dbReference type="EnsemblProtists" id="EKX44298">
    <property type="protein sequence ID" value="EKX44298"/>
    <property type="gene ID" value="GUITHDRAFT_109753"/>
</dbReference>
<dbReference type="Pfam" id="PF00052">
    <property type="entry name" value="Laminin_B"/>
    <property type="match status" value="1"/>
</dbReference>
<evidence type="ECO:0000313" key="8">
    <source>
        <dbReference type="EMBL" id="EKX44298.1"/>
    </source>
</evidence>
<dbReference type="EMBL" id="JH993005">
    <property type="protein sequence ID" value="EKX44298.1"/>
    <property type="molecule type" value="Genomic_DNA"/>
</dbReference>